<dbReference type="PANTHER" id="PTHR43377">
    <property type="entry name" value="BILIVERDIN REDUCTASE A"/>
    <property type="match status" value="1"/>
</dbReference>
<accession>A0ABZ2YCC4</accession>
<evidence type="ECO:0000313" key="4">
    <source>
        <dbReference type="Proteomes" id="UP001461341"/>
    </source>
</evidence>
<sequence>MKKIALLGAGFIASVHMEAWKNIEGAKVVAFFEVNNVKASEFQKKYSLPHYNSLSQLFSEQEVDAVDICLPTFLHREYTEMAALEKKHVFCEKPIALSLEDAFAMQKVCEDNGVFLMIGHVLRFWGEYVKARELVASGAIGQPILINAFRLSVTPVWSVNSWILKSHLSGGASLDLHIHDLDFVNWLAGNPQEVFARGLFREDSLDHVVTTVKYGNGVVASIEGGWMMQGDFPFTCGFRILGSEGVLEWTFRAGVNIEERAQSSPLFLYRRGEQRKLVEVAAEDPYREELAYFLKCIEKDTPPGLGTPEQAIEALRLALAAKSSVIEGERVLLEEL</sequence>
<dbReference type="InterPro" id="IPR051450">
    <property type="entry name" value="Gfo/Idh/MocA_Oxidoreductases"/>
</dbReference>
<evidence type="ECO:0000259" key="2">
    <source>
        <dbReference type="Pfam" id="PF22725"/>
    </source>
</evidence>
<name>A0ABZ2YCC4_9BACT</name>
<dbReference type="Gene3D" id="3.30.360.10">
    <property type="entry name" value="Dihydrodipicolinate Reductase, domain 2"/>
    <property type="match status" value="1"/>
</dbReference>
<feature type="domain" description="GFO/IDH/MocA-like oxidoreductase" evidence="2">
    <location>
        <begin position="128"/>
        <end position="248"/>
    </location>
</feature>
<dbReference type="SUPFAM" id="SSF51735">
    <property type="entry name" value="NAD(P)-binding Rossmann-fold domains"/>
    <property type="match status" value="1"/>
</dbReference>
<protein>
    <submittedName>
        <fullName evidence="3">Gfo/Idh/MocA family oxidoreductase</fullName>
    </submittedName>
</protein>
<dbReference type="RefSeq" id="WP_369017950.1">
    <property type="nucleotide sequence ID" value="NZ_CP121689.1"/>
</dbReference>
<dbReference type="EMBL" id="CP121689">
    <property type="protein sequence ID" value="WZL75801.1"/>
    <property type="molecule type" value="Genomic_DNA"/>
</dbReference>
<evidence type="ECO:0000259" key="1">
    <source>
        <dbReference type="Pfam" id="PF01408"/>
    </source>
</evidence>
<dbReference type="InterPro" id="IPR000683">
    <property type="entry name" value="Gfo/Idh/MocA-like_OxRdtase_N"/>
</dbReference>
<dbReference type="PANTHER" id="PTHR43377:SF1">
    <property type="entry name" value="BILIVERDIN REDUCTASE A"/>
    <property type="match status" value="1"/>
</dbReference>
<keyword evidence="4" id="KW-1185">Reference proteome</keyword>
<dbReference type="SUPFAM" id="SSF55347">
    <property type="entry name" value="Glyceraldehyde-3-phosphate dehydrogenase-like, C-terminal domain"/>
    <property type="match status" value="1"/>
</dbReference>
<gene>
    <name evidence="3" type="ORF">QBE54_09460</name>
</gene>
<dbReference type="Pfam" id="PF01408">
    <property type="entry name" value="GFO_IDH_MocA"/>
    <property type="match status" value="1"/>
</dbReference>
<dbReference type="InterPro" id="IPR055170">
    <property type="entry name" value="GFO_IDH_MocA-like_dom"/>
</dbReference>
<feature type="domain" description="Gfo/Idh/MocA-like oxidoreductase N-terminal" evidence="1">
    <location>
        <begin position="3"/>
        <end position="120"/>
    </location>
</feature>
<evidence type="ECO:0000313" key="3">
    <source>
        <dbReference type="EMBL" id="WZL75801.1"/>
    </source>
</evidence>
<proteinExistence type="predicted"/>
<dbReference type="Proteomes" id="UP001461341">
    <property type="component" value="Chromosome"/>
</dbReference>
<dbReference type="InterPro" id="IPR036291">
    <property type="entry name" value="NAD(P)-bd_dom_sf"/>
</dbReference>
<dbReference type="Pfam" id="PF22725">
    <property type="entry name" value="GFO_IDH_MocA_C3"/>
    <property type="match status" value="1"/>
</dbReference>
<dbReference type="Gene3D" id="3.40.50.720">
    <property type="entry name" value="NAD(P)-binding Rossmann-like Domain"/>
    <property type="match status" value="1"/>
</dbReference>
<organism evidence="3 4">
    <name type="scientific">Thermatribacter velox</name>
    <dbReference type="NCBI Taxonomy" id="3039681"/>
    <lineage>
        <taxon>Bacteria</taxon>
        <taxon>Pseudomonadati</taxon>
        <taxon>Atribacterota</taxon>
        <taxon>Atribacteria</taxon>
        <taxon>Atribacterales</taxon>
        <taxon>Thermatribacteraceae</taxon>
        <taxon>Thermatribacter</taxon>
    </lineage>
</organism>
<reference evidence="3 4" key="1">
    <citation type="submission" date="2023-03" db="EMBL/GenBank/DDBJ databases">
        <title>Novel Species.</title>
        <authorList>
            <person name="Ma S."/>
        </authorList>
    </citation>
    <scope>NUCLEOTIDE SEQUENCE [LARGE SCALE GENOMIC DNA]</scope>
    <source>
        <strain evidence="3 4">B11</strain>
    </source>
</reference>